<dbReference type="Gene3D" id="3.40.50.1100">
    <property type="match status" value="2"/>
</dbReference>
<evidence type="ECO:0000313" key="7">
    <source>
        <dbReference type="Proteomes" id="UP000198704"/>
    </source>
</evidence>
<dbReference type="FunFam" id="3.40.50.1100:FF:000007">
    <property type="entry name" value="L-threonine dehydratase catabolic TdcB"/>
    <property type="match status" value="1"/>
</dbReference>
<keyword evidence="4" id="KW-0456">Lyase</keyword>
<dbReference type="STRING" id="582672.SAMN05216360_12229"/>
<dbReference type="GO" id="GO:0003941">
    <property type="term" value="F:L-serine ammonia-lyase activity"/>
    <property type="evidence" value="ECO:0007669"/>
    <property type="project" value="TreeGrafter"/>
</dbReference>
<dbReference type="GO" id="GO:0000287">
    <property type="term" value="F:magnesium ion binding"/>
    <property type="evidence" value="ECO:0007669"/>
    <property type="project" value="TreeGrafter"/>
</dbReference>
<evidence type="ECO:0000256" key="3">
    <source>
        <dbReference type="ARBA" id="ARBA00022898"/>
    </source>
</evidence>
<evidence type="ECO:0000313" key="6">
    <source>
        <dbReference type="EMBL" id="SDO41507.1"/>
    </source>
</evidence>
<organism evidence="6 7">
    <name type="scientific">Methylobacterium phyllostachyos</name>
    <dbReference type="NCBI Taxonomy" id="582672"/>
    <lineage>
        <taxon>Bacteria</taxon>
        <taxon>Pseudomonadati</taxon>
        <taxon>Pseudomonadota</taxon>
        <taxon>Alphaproteobacteria</taxon>
        <taxon>Hyphomicrobiales</taxon>
        <taxon>Methylobacteriaceae</taxon>
        <taxon>Methylobacterium</taxon>
    </lineage>
</organism>
<dbReference type="FunFam" id="3.40.50.1100:FF:000005">
    <property type="entry name" value="Threonine dehydratase catabolic"/>
    <property type="match status" value="1"/>
</dbReference>
<dbReference type="PANTHER" id="PTHR43050:SF1">
    <property type="entry name" value="SERINE RACEMASE"/>
    <property type="match status" value="1"/>
</dbReference>
<dbReference type="InterPro" id="IPR001926">
    <property type="entry name" value="TrpB-like_PALP"/>
</dbReference>
<evidence type="ECO:0000259" key="5">
    <source>
        <dbReference type="Pfam" id="PF00291"/>
    </source>
</evidence>
<dbReference type="OrthoDB" id="9811476at2"/>
<evidence type="ECO:0000256" key="1">
    <source>
        <dbReference type="ARBA" id="ARBA00001933"/>
    </source>
</evidence>
<dbReference type="PANTHER" id="PTHR43050">
    <property type="entry name" value="SERINE / THREONINE RACEMASE FAMILY MEMBER"/>
    <property type="match status" value="1"/>
</dbReference>
<keyword evidence="7" id="KW-1185">Reference proteome</keyword>
<sequence>MQGESIEAAGGLPTYADVARAADRIAGVAHRTPVLTSRTADAMTGAKLFFKAENLQRAGAFKFRGAYNAISALPEAERARGVITFSSGNHAQAIALASRLLGAPATIIMPGDAPAAKIEGTRGYGAEVILYDRYSQDREALGRSIAEPRGLTLIPPFNHPDVIAGQGTLAQELIETVGELDVLVACLGGGGQLAGCALAAAELSPGCRVIGVEPEAGNDGQRSFRDGAIVTIPVPRTIADGAQSTALGPLTFAIIREKVAEIVTVTDDQLVETMRFFASRMKIVVEPTGCLAAAAVLHGLVDVKDKRVGVVISGGNVDLATFARLTA</sequence>
<dbReference type="GO" id="GO:0030378">
    <property type="term" value="F:serine racemase activity"/>
    <property type="evidence" value="ECO:0007669"/>
    <property type="project" value="TreeGrafter"/>
</dbReference>
<dbReference type="NCBIfam" id="NF005454">
    <property type="entry name" value="PRK07048.1"/>
    <property type="match status" value="1"/>
</dbReference>
<comment type="cofactor">
    <cofactor evidence="1">
        <name>pyridoxal 5'-phosphate</name>
        <dbReference type="ChEBI" id="CHEBI:597326"/>
    </cofactor>
</comment>
<protein>
    <submittedName>
        <fullName evidence="6">Threonine dehydratase</fullName>
    </submittedName>
</protein>
<dbReference type="GO" id="GO:0018114">
    <property type="term" value="F:threonine racemase activity"/>
    <property type="evidence" value="ECO:0007669"/>
    <property type="project" value="TreeGrafter"/>
</dbReference>
<dbReference type="Pfam" id="PF00291">
    <property type="entry name" value="PALP"/>
    <property type="match status" value="1"/>
</dbReference>
<gene>
    <name evidence="6" type="ORF">SAMN05216360_12229</name>
</gene>
<feature type="domain" description="Tryptophan synthase beta chain-like PALP" evidence="5">
    <location>
        <begin position="30"/>
        <end position="314"/>
    </location>
</feature>
<comment type="similarity">
    <text evidence="2">Belongs to the serine/threonine dehydratase family.</text>
</comment>
<dbReference type="EMBL" id="FNHS01000022">
    <property type="protein sequence ID" value="SDO41507.1"/>
    <property type="molecule type" value="Genomic_DNA"/>
</dbReference>
<dbReference type="SUPFAM" id="SSF53686">
    <property type="entry name" value="Tryptophan synthase beta subunit-like PLP-dependent enzymes"/>
    <property type="match status" value="1"/>
</dbReference>
<proteinExistence type="inferred from homology"/>
<evidence type="ECO:0000256" key="2">
    <source>
        <dbReference type="ARBA" id="ARBA00010869"/>
    </source>
</evidence>
<reference evidence="7" key="1">
    <citation type="submission" date="2016-10" db="EMBL/GenBank/DDBJ databases">
        <authorList>
            <person name="Varghese N."/>
            <person name="Submissions S."/>
        </authorList>
    </citation>
    <scope>NUCLEOTIDE SEQUENCE [LARGE SCALE GENOMIC DNA]</scope>
    <source>
        <strain evidence="7">BL47</strain>
    </source>
</reference>
<keyword evidence="3" id="KW-0663">Pyridoxal phosphate</keyword>
<accession>A0A1H0JCP4</accession>
<dbReference type="InterPro" id="IPR036052">
    <property type="entry name" value="TrpB-like_PALP_sf"/>
</dbReference>
<dbReference type="GO" id="GO:0030170">
    <property type="term" value="F:pyridoxal phosphate binding"/>
    <property type="evidence" value="ECO:0007669"/>
    <property type="project" value="TreeGrafter"/>
</dbReference>
<dbReference type="AlphaFoldDB" id="A0A1H0JCP4"/>
<name>A0A1H0JCP4_9HYPH</name>
<dbReference type="Proteomes" id="UP000198704">
    <property type="component" value="Unassembled WGS sequence"/>
</dbReference>
<dbReference type="GO" id="GO:0005524">
    <property type="term" value="F:ATP binding"/>
    <property type="evidence" value="ECO:0007669"/>
    <property type="project" value="TreeGrafter"/>
</dbReference>
<dbReference type="GO" id="GO:0070179">
    <property type="term" value="P:D-serine biosynthetic process"/>
    <property type="evidence" value="ECO:0007669"/>
    <property type="project" value="TreeGrafter"/>
</dbReference>
<dbReference type="CDD" id="cd01562">
    <property type="entry name" value="Thr-dehyd"/>
    <property type="match status" value="1"/>
</dbReference>
<evidence type="ECO:0000256" key="4">
    <source>
        <dbReference type="ARBA" id="ARBA00023239"/>
    </source>
</evidence>
<dbReference type="RefSeq" id="WP_091721675.1">
    <property type="nucleotide sequence ID" value="NZ_FNHS01000022.1"/>
</dbReference>